<protein>
    <submittedName>
        <fullName evidence="1">Uncharacterized protein</fullName>
    </submittedName>
</protein>
<dbReference type="PANTHER" id="PTHR16317">
    <property type="entry name" value="INTEGRIN ALPHA REPEAT DOMAIN-CONTAINING"/>
    <property type="match status" value="1"/>
</dbReference>
<evidence type="ECO:0000313" key="1">
    <source>
        <dbReference type="EMBL" id="KAL0080398.1"/>
    </source>
</evidence>
<accession>A0ABR3ASH8</accession>
<evidence type="ECO:0000313" key="2">
    <source>
        <dbReference type="Proteomes" id="UP001448207"/>
    </source>
</evidence>
<reference evidence="1 2" key="1">
    <citation type="submission" date="2024-04" db="EMBL/GenBank/DDBJ databases">
        <title>Symmetric and asymmetric DNA N6-adenine methylation regulates different biological responses in Mucorales.</title>
        <authorList>
            <consortium name="Lawrence Berkeley National Laboratory"/>
            <person name="Lax C."/>
            <person name="Mondo S.J."/>
            <person name="Osorio-Concepcion M."/>
            <person name="Muszewska A."/>
            <person name="Corrochano-Luque M."/>
            <person name="Gutierrez G."/>
            <person name="Riley R."/>
            <person name="Lipzen A."/>
            <person name="Guo J."/>
            <person name="Hundley H."/>
            <person name="Amirebrahimi M."/>
            <person name="Ng V."/>
            <person name="Lorenzo-Gutierrez D."/>
            <person name="Binder U."/>
            <person name="Yang J."/>
            <person name="Song Y."/>
            <person name="Canovas D."/>
            <person name="Navarro E."/>
            <person name="Freitag M."/>
            <person name="Gabaldon T."/>
            <person name="Grigoriev I.V."/>
            <person name="Corrochano L.M."/>
            <person name="Nicolas F.E."/>
            <person name="Garre V."/>
        </authorList>
    </citation>
    <scope>NUCLEOTIDE SEQUENCE [LARGE SCALE GENOMIC DNA]</scope>
    <source>
        <strain evidence="1 2">L51</strain>
    </source>
</reference>
<sequence length="81" mass="8794">MRTISLVNRLKWSFSGNMNPYALVIGDVDNDGDNEFVIGNLNGDLAIFKGECEVGLPIYVCRNLGTITCIAIGDVRNCGKV</sequence>
<dbReference type="InterPro" id="IPR028994">
    <property type="entry name" value="Integrin_alpha_N"/>
</dbReference>
<gene>
    <name evidence="1" type="ORF">J3Q64DRAFT_1247619</name>
</gene>
<name>A0ABR3ASH8_PHYBL</name>
<dbReference type="SUPFAM" id="SSF69318">
    <property type="entry name" value="Integrin alpha N-terminal domain"/>
    <property type="match status" value="1"/>
</dbReference>
<proteinExistence type="predicted"/>
<comment type="caution">
    <text evidence="1">The sequence shown here is derived from an EMBL/GenBank/DDBJ whole genome shotgun (WGS) entry which is preliminary data.</text>
</comment>
<dbReference type="Proteomes" id="UP001448207">
    <property type="component" value="Unassembled WGS sequence"/>
</dbReference>
<organism evidence="1 2">
    <name type="scientific">Phycomyces blakesleeanus</name>
    <dbReference type="NCBI Taxonomy" id="4837"/>
    <lineage>
        <taxon>Eukaryota</taxon>
        <taxon>Fungi</taxon>
        <taxon>Fungi incertae sedis</taxon>
        <taxon>Mucoromycota</taxon>
        <taxon>Mucoromycotina</taxon>
        <taxon>Mucoromycetes</taxon>
        <taxon>Mucorales</taxon>
        <taxon>Phycomycetaceae</taxon>
        <taxon>Phycomyces</taxon>
    </lineage>
</organism>
<dbReference type="PANTHER" id="PTHR16317:SF1">
    <property type="entry name" value="KICSTOR COMPLEX PROTEIN ITFG2"/>
    <property type="match status" value="1"/>
</dbReference>
<dbReference type="InterPro" id="IPR031793">
    <property type="entry name" value="KICSTOR_ITFG2"/>
</dbReference>
<keyword evidence="2" id="KW-1185">Reference proteome</keyword>
<dbReference type="EMBL" id="JBCLYO010000020">
    <property type="protein sequence ID" value="KAL0080398.1"/>
    <property type="molecule type" value="Genomic_DNA"/>
</dbReference>